<dbReference type="InterPro" id="IPR000595">
    <property type="entry name" value="cNMP-bd_dom"/>
</dbReference>
<gene>
    <name evidence="6" type="ORF">COEU31_03520</name>
    <name evidence="7" type="ORF">DWX94_07605</name>
</gene>
<dbReference type="EMBL" id="BLYL01000001">
    <property type="protein sequence ID" value="GFO93306.1"/>
    <property type="molecule type" value="Genomic_DNA"/>
</dbReference>
<accession>A0A174B1S5</accession>
<proteinExistence type="predicted"/>
<dbReference type="Proteomes" id="UP000660047">
    <property type="component" value="Unassembled WGS sequence"/>
</dbReference>
<comment type="caution">
    <text evidence="6">The sequence shown here is derived from an EMBL/GenBank/DDBJ whole genome shotgun (WGS) entry which is preliminary data.</text>
</comment>
<dbReference type="Pfam" id="PF00027">
    <property type="entry name" value="cNMP_binding"/>
    <property type="match status" value="1"/>
</dbReference>
<feature type="domain" description="Cyclic nucleotide-binding" evidence="4">
    <location>
        <begin position="18"/>
        <end position="115"/>
    </location>
</feature>
<keyword evidence="2" id="KW-0238">DNA-binding</keyword>
<dbReference type="SUPFAM" id="SSF46785">
    <property type="entry name" value="Winged helix' DNA-binding domain"/>
    <property type="match status" value="1"/>
</dbReference>
<organism evidence="6 9">
    <name type="scientific">Coprococcus eutactus</name>
    <dbReference type="NCBI Taxonomy" id="33043"/>
    <lineage>
        <taxon>Bacteria</taxon>
        <taxon>Bacillati</taxon>
        <taxon>Bacillota</taxon>
        <taxon>Clostridia</taxon>
        <taxon>Lachnospirales</taxon>
        <taxon>Lachnospiraceae</taxon>
        <taxon>Coprococcus</taxon>
    </lineage>
</organism>
<evidence type="ECO:0000259" key="4">
    <source>
        <dbReference type="PROSITE" id="PS50042"/>
    </source>
</evidence>
<dbReference type="Proteomes" id="UP000283295">
    <property type="component" value="Unassembled WGS sequence"/>
</dbReference>
<dbReference type="InterPro" id="IPR012318">
    <property type="entry name" value="HTH_CRP"/>
</dbReference>
<dbReference type="Gene3D" id="2.60.120.10">
    <property type="entry name" value="Jelly Rolls"/>
    <property type="match status" value="1"/>
</dbReference>
<feature type="domain" description="HTH crp-type" evidence="5">
    <location>
        <begin position="158"/>
        <end position="226"/>
    </location>
</feature>
<evidence type="ECO:0000313" key="7">
    <source>
        <dbReference type="EMBL" id="RGS42744.1"/>
    </source>
</evidence>
<evidence type="ECO:0000256" key="1">
    <source>
        <dbReference type="ARBA" id="ARBA00023015"/>
    </source>
</evidence>
<keyword evidence="3" id="KW-0804">Transcription</keyword>
<evidence type="ECO:0000256" key="3">
    <source>
        <dbReference type="ARBA" id="ARBA00023163"/>
    </source>
</evidence>
<dbReference type="OrthoDB" id="9774616at2"/>
<dbReference type="CDD" id="cd00038">
    <property type="entry name" value="CAP_ED"/>
    <property type="match status" value="1"/>
</dbReference>
<evidence type="ECO:0000313" key="9">
    <source>
        <dbReference type="Proteomes" id="UP000660047"/>
    </source>
</evidence>
<sequence length="231" mass="26560">MKLKIPQYQLSEVLNMMAFKGISEADIKTMMDLGILREHYYRYNSTIFKAGEITEELGIVIKGRVIVENVDYWGSKSILSSALPGKVFGETYALSGHKLMIDARATEPTIVFLLNAQDIMSGKYNSYPWHLQMLKNLLLLSSRRSLTLSLHIFYIKPKKIRERVSYYLSGLASSLGTTEFDIPFNREQFADYLNVDRTALSKELSNMQSEGLIEFKKNHFKLLELDHEELT</sequence>
<evidence type="ECO:0000313" key="6">
    <source>
        <dbReference type="EMBL" id="GFO93306.1"/>
    </source>
</evidence>
<dbReference type="AlphaFoldDB" id="A0A174B1S5"/>
<dbReference type="PROSITE" id="PS50042">
    <property type="entry name" value="CNMP_BINDING_3"/>
    <property type="match status" value="1"/>
</dbReference>
<dbReference type="Pfam" id="PF13545">
    <property type="entry name" value="HTH_Crp_2"/>
    <property type="match status" value="1"/>
</dbReference>
<dbReference type="InterPro" id="IPR014710">
    <property type="entry name" value="RmlC-like_jellyroll"/>
</dbReference>
<dbReference type="InterPro" id="IPR036390">
    <property type="entry name" value="WH_DNA-bd_sf"/>
</dbReference>
<dbReference type="SUPFAM" id="SSF51206">
    <property type="entry name" value="cAMP-binding domain-like"/>
    <property type="match status" value="1"/>
</dbReference>
<evidence type="ECO:0000259" key="5">
    <source>
        <dbReference type="PROSITE" id="PS51063"/>
    </source>
</evidence>
<dbReference type="GO" id="GO:0006355">
    <property type="term" value="P:regulation of DNA-templated transcription"/>
    <property type="evidence" value="ECO:0007669"/>
    <property type="project" value="InterPro"/>
</dbReference>
<evidence type="ECO:0000313" key="8">
    <source>
        <dbReference type="Proteomes" id="UP000283295"/>
    </source>
</evidence>
<evidence type="ECO:0000256" key="2">
    <source>
        <dbReference type="ARBA" id="ARBA00023125"/>
    </source>
</evidence>
<name>A0A174B1S5_9FIRM</name>
<reference evidence="7 8" key="1">
    <citation type="submission" date="2018-08" db="EMBL/GenBank/DDBJ databases">
        <title>A genome reference for cultivated species of the human gut microbiota.</title>
        <authorList>
            <person name="Zou Y."/>
            <person name="Xue W."/>
            <person name="Luo G."/>
        </authorList>
    </citation>
    <scope>NUCLEOTIDE SEQUENCE [LARGE SCALE GENOMIC DNA]</scope>
    <source>
        <strain evidence="7 8">AF22-21</strain>
    </source>
</reference>
<dbReference type="GO" id="GO:0003677">
    <property type="term" value="F:DNA binding"/>
    <property type="evidence" value="ECO:0007669"/>
    <property type="project" value="UniProtKB-KW"/>
</dbReference>
<keyword evidence="1" id="KW-0805">Transcription regulation</keyword>
<dbReference type="RefSeq" id="WP_055222757.1">
    <property type="nucleotide sequence ID" value="NZ_BLYL01000001.1"/>
</dbReference>
<reference evidence="6" key="2">
    <citation type="submission" date="2020-06" db="EMBL/GenBank/DDBJ databases">
        <title>Characterization of fructooligosaccharide metabolism and fructooligosaccharide-degrading enzymes in human commensal butyrate producers.</title>
        <authorList>
            <person name="Tanno H."/>
            <person name="Fujii T."/>
            <person name="Hirano K."/>
            <person name="Maeno S."/>
            <person name="Tonozuka T."/>
            <person name="Sakamoto M."/>
            <person name="Ohkuma M."/>
            <person name="Tochio T."/>
            <person name="Endo A."/>
        </authorList>
    </citation>
    <scope>NUCLEOTIDE SEQUENCE</scope>
    <source>
        <strain evidence="6">JCM 31265</strain>
    </source>
</reference>
<protein>
    <submittedName>
        <fullName evidence="7">Crp/Fnr family transcriptional regulator</fullName>
    </submittedName>
</protein>
<dbReference type="InterPro" id="IPR018490">
    <property type="entry name" value="cNMP-bd_dom_sf"/>
</dbReference>
<dbReference type="EMBL" id="QRVK01000016">
    <property type="protein sequence ID" value="RGS42744.1"/>
    <property type="molecule type" value="Genomic_DNA"/>
</dbReference>
<dbReference type="PROSITE" id="PS51063">
    <property type="entry name" value="HTH_CRP_2"/>
    <property type="match status" value="1"/>
</dbReference>